<gene>
    <name evidence="5" type="ORF">SAMN00768000_1219</name>
</gene>
<evidence type="ECO:0000313" key="5">
    <source>
        <dbReference type="EMBL" id="SMC03691.1"/>
    </source>
</evidence>
<dbReference type="Pfam" id="PF03450">
    <property type="entry name" value="CO_deh_flav_C"/>
    <property type="match status" value="1"/>
</dbReference>
<dbReference type="InterPro" id="IPR005107">
    <property type="entry name" value="CO_DH_flav_C"/>
</dbReference>
<evidence type="ECO:0000313" key="6">
    <source>
        <dbReference type="Proteomes" id="UP000192660"/>
    </source>
</evidence>
<dbReference type="PANTHER" id="PTHR42659:SF2">
    <property type="entry name" value="XANTHINE DEHYDROGENASE SUBUNIT C-RELATED"/>
    <property type="match status" value="1"/>
</dbReference>
<dbReference type="InterPro" id="IPR036683">
    <property type="entry name" value="CO_DH_flav_C_dom_sf"/>
</dbReference>
<dbReference type="InterPro" id="IPR036318">
    <property type="entry name" value="FAD-bd_PCMH-like_sf"/>
</dbReference>
<dbReference type="SUPFAM" id="SSF55447">
    <property type="entry name" value="CO dehydrogenase flavoprotein C-terminal domain-like"/>
    <property type="match status" value="1"/>
</dbReference>
<dbReference type="STRING" id="28034.BFX07_10035"/>
<organism evidence="5 6">
    <name type="scientific">Sulfobacillus thermosulfidooxidans (strain DSM 9293 / VKM B-1269 / AT-1)</name>
    <dbReference type="NCBI Taxonomy" id="929705"/>
    <lineage>
        <taxon>Bacteria</taxon>
        <taxon>Bacillati</taxon>
        <taxon>Bacillota</taxon>
        <taxon>Clostridia</taxon>
        <taxon>Eubacteriales</taxon>
        <taxon>Clostridiales Family XVII. Incertae Sedis</taxon>
        <taxon>Sulfobacillus</taxon>
    </lineage>
</organism>
<dbReference type="InterPro" id="IPR002346">
    <property type="entry name" value="Mopterin_DH_FAD-bd"/>
</dbReference>
<evidence type="ECO:0000259" key="4">
    <source>
        <dbReference type="PROSITE" id="PS51387"/>
    </source>
</evidence>
<dbReference type="InterPro" id="IPR016167">
    <property type="entry name" value="FAD-bd_PCMH_sub1"/>
</dbReference>
<keyword evidence="1" id="KW-0285">Flavoprotein</keyword>
<dbReference type="RefSeq" id="WP_020375269.1">
    <property type="nucleotide sequence ID" value="NZ_FWWY01000001.1"/>
</dbReference>
<protein>
    <submittedName>
        <fullName evidence="5">Carbon-monoxide dehydrogenase medium subunit</fullName>
    </submittedName>
</protein>
<dbReference type="Pfam" id="PF00941">
    <property type="entry name" value="FAD_binding_5"/>
    <property type="match status" value="1"/>
</dbReference>
<feature type="domain" description="FAD-binding PCMH-type" evidence="4">
    <location>
        <begin position="1"/>
        <end position="176"/>
    </location>
</feature>
<evidence type="ECO:0000256" key="3">
    <source>
        <dbReference type="ARBA" id="ARBA00023002"/>
    </source>
</evidence>
<keyword evidence="2" id="KW-0274">FAD</keyword>
<reference evidence="6" key="1">
    <citation type="submission" date="2017-04" db="EMBL/GenBank/DDBJ databases">
        <authorList>
            <person name="Varghese N."/>
            <person name="Submissions S."/>
        </authorList>
    </citation>
    <scope>NUCLEOTIDE SEQUENCE [LARGE SCALE GENOMIC DNA]</scope>
    <source>
        <strain evidence="6">DSM 9293</strain>
    </source>
</reference>
<name>A0A1W1WBK7_SULTA</name>
<dbReference type="InterPro" id="IPR051312">
    <property type="entry name" value="Diverse_Substr_Oxidored"/>
</dbReference>
<proteinExistence type="predicted"/>
<dbReference type="Gene3D" id="3.30.390.50">
    <property type="entry name" value="CO dehydrogenase flavoprotein, C-terminal domain"/>
    <property type="match status" value="1"/>
</dbReference>
<dbReference type="InterPro" id="IPR016169">
    <property type="entry name" value="FAD-bd_PCMH_sub2"/>
</dbReference>
<dbReference type="PROSITE" id="PS51387">
    <property type="entry name" value="FAD_PCMH"/>
    <property type="match status" value="1"/>
</dbReference>
<dbReference type="GO" id="GO:0016491">
    <property type="term" value="F:oxidoreductase activity"/>
    <property type="evidence" value="ECO:0007669"/>
    <property type="project" value="UniProtKB-KW"/>
</dbReference>
<sequence length="293" mass="32249">MYPYPFDYVRPDTLEEALVLAQEDGMKYLAGGQSLLPLLNLHVAEIKGVIDLQQVAPRLKFIEWEQDHVVLGSFLTHEELHHASLLGRRCPLFPMAAACIGHPRIRQRGTLGGSLAHADPLAEWLLVMTLLEGKVILTSSQGERQIPFQEYLLGPMMTVLDPGELIVAVDISLPEAASYGFVEMSRRPGDYALVAAGVSVLWDQDRIAKASIAVSGISDVPVTFPVITRNLSDEYPSLGLIDDVKRAIEAEVDPPSDILADASYRRHLAATLVGRALYQAFDDRVQGQRLMAK</sequence>
<dbReference type="Gene3D" id="3.30.465.10">
    <property type="match status" value="1"/>
</dbReference>
<evidence type="ECO:0000256" key="2">
    <source>
        <dbReference type="ARBA" id="ARBA00022827"/>
    </source>
</evidence>
<evidence type="ECO:0000256" key="1">
    <source>
        <dbReference type="ARBA" id="ARBA00022630"/>
    </source>
</evidence>
<keyword evidence="6" id="KW-1185">Reference proteome</keyword>
<dbReference type="SMART" id="SM01092">
    <property type="entry name" value="CO_deh_flav_C"/>
    <property type="match status" value="1"/>
</dbReference>
<dbReference type="SUPFAM" id="SSF56176">
    <property type="entry name" value="FAD-binding/transporter-associated domain-like"/>
    <property type="match status" value="1"/>
</dbReference>
<dbReference type="EMBL" id="FWWY01000001">
    <property type="protein sequence ID" value="SMC03691.1"/>
    <property type="molecule type" value="Genomic_DNA"/>
</dbReference>
<accession>A0A1W1WBK7</accession>
<dbReference type="AlphaFoldDB" id="A0A1W1WBK7"/>
<keyword evidence="3" id="KW-0560">Oxidoreductase</keyword>
<dbReference type="Proteomes" id="UP000192660">
    <property type="component" value="Unassembled WGS sequence"/>
</dbReference>
<dbReference type="Gene3D" id="3.30.43.10">
    <property type="entry name" value="Uridine Diphospho-n-acetylenolpyruvylglucosamine Reductase, domain 2"/>
    <property type="match status" value="1"/>
</dbReference>
<dbReference type="GO" id="GO:0071949">
    <property type="term" value="F:FAD binding"/>
    <property type="evidence" value="ECO:0007669"/>
    <property type="project" value="InterPro"/>
</dbReference>
<dbReference type="PANTHER" id="PTHR42659">
    <property type="entry name" value="XANTHINE DEHYDROGENASE SUBUNIT C-RELATED"/>
    <property type="match status" value="1"/>
</dbReference>
<dbReference type="InterPro" id="IPR016166">
    <property type="entry name" value="FAD-bd_PCMH"/>
</dbReference>